<evidence type="ECO:0000313" key="1">
    <source>
        <dbReference type="EMBL" id="CAE6435371.1"/>
    </source>
</evidence>
<dbReference type="Proteomes" id="UP000663888">
    <property type="component" value="Unassembled WGS sequence"/>
</dbReference>
<dbReference type="InterPro" id="IPR051288">
    <property type="entry name" value="Serum_paraoxonase/arylesterase"/>
</dbReference>
<dbReference type="EMBL" id="CAJMWX010000850">
    <property type="protein sequence ID" value="CAE6435371.1"/>
    <property type="molecule type" value="Genomic_DNA"/>
</dbReference>
<organism evidence="1 2">
    <name type="scientific">Rhizoctonia solani</name>
    <dbReference type="NCBI Taxonomy" id="456999"/>
    <lineage>
        <taxon>Eukaryota</taxon>
        <taxon>Fungi</taxon>
        <taxon>Dikarya</taxon>
        <taxon>Basidiomycota</taxon>
        <taxon>Agaricomycotina</taxon>
        <taxon>Agaricomycetes</taxon>
        <taxon>Cantharellales</taxon>
        <taxon>Ceratobasidiaceae</taxon>
        <taxon>Rhizoctonia</taxon>
    </lineage>
</organism>
<dbReference type="PANTHER" id="PTHR11799:SF12">
    <property type="entry name" value="PARAOXONASE-RELATED"/>
    <property type="match status" value="1"/>
</dbReference>
<dbReference type="PANTHER" id="PTHR11799">
    <property type="entry name" value="PARAOXONASE"/>
    <property type="match status" value="1"/>
</dbReference>
<dbReference type="InterPro" id="IPR011042">
    <property type="entry name" value="6-blade_b-propeller_TolB-like"/>
</dbReference>
<gene>
    <name evidence="1" type="ORF">RDB_LOCUS41486</name>
</gene>
<evidence type="ECO:0000313" key="2">
    <source>
        <dbReference type="Proteomes" id="UP000663888"/>
    </source>
</evidence>
<name>A0A8H3ASV0_9AGAM</name>
<dbReference type="Gene3D" id="2.120.10.30">
    <property type="entry name" value="TolB, C-terminal domain"/>
    <property type="match status" value="1"/>
</dbReference>
<sequence length="318" mass="34635">MDWMPAGFHLNSSALRERTLPDYVATYDPRSRVVTKLDVLGLNDARGLNLHGMDIVTDEVDSNILWVYLINHRPPLDPLADTYRVGADPAIEVFKTSLGSSTIEWTRTLEDSSIIVSPNDVVGGADGKEAWFTNDRRARTGTVRTLVDSVFGVKSTTVGYCHSDTGCKIAADELYSSNGLARTKDGNFWVASTYGGYVTIHERQADNTLVPTEVVQVGLPIDNLAASSDGSVIAATFPKLLDLMKAVLDTSLTAPSSAHRISLNTGRGSYYGEKYKVEKIYEDNGDLGSSVTSAALHGDSLYLHGLMAHRFRVCKLPM</sequence>
<proteinExistence type="predicted"/>
<dbReference type="SUPFAM" id="SSF63829">
    <property type="entry name" value="Calcium-dependent phosphotriesterase"/>
    <property type="match status" value="1"/>
</dbReference>
<protein>
    <submittedName>
        <fullName evidence="1">Uncharacterized protein</fullName>
    </submittedName>
</protein>
<dbReference type="AlphaFoldDB" id="A0A8H3ASV0"/>
<comment type="caution">
    <text evidence="1">The sequence shown here is derived from an EMBL/GenBank/DDBJ whole genome shotgun (WGS) entry which is preliminary data.</text>
</comment>
<reference evidence="1" key="1">
    <citation type="submission" date="2021-01" db="EMBL/GenBank/DDBJ databases">
        <authorList>
            <person name="Kaushik A."/>
        </authorList>
    </citation>
    <scope>NUCLEOTIDE SEQUENCE</scope>
    <source>
        <strain evidence="1">AG4-R118</strain>
    </source>
</reference>
<accession>A0A8H3ASV0</accession>